<organism evidence="3 4">
    <name type="scientific">Portibacter lacus</name>
    <dbReference type="NCBI Taxonomy" id="1099794"/>
    <lineage>
        <taxon>Bacteria</taxon>
        <taxon>Pseudomonadati</taxon>
        <taxon>Bacteroidota</taxon>
        <taxon>Saprospiria</taxon>
        <taxon>Saprospirales</taxon>
        <taxon>Haliscomenobacteraceae</taxon>
        <taxon>Portibacter</taxon>
    </lineage>
</organism>
<dbReference type="CDD" id="cd00293">
    <property type="entry name" value="USP-like"/>
    <property type="match status" value="1"/>
</dbReference>
<evidence type="ECO:0000259" key="2">
    <source>
        <dbReference type="Pfam" id="PF00582"/>
    </source>
</evidence>
<comment type="similarity">
    <text evidence="1">Belongs to the universal stress protein A family.</text>
</comment>
<gene>
    <name evidence="3" type="ORF">GCM10007940_22830</name>
</gene>
<reference evidence="3" key="1">
    <citation type="journal article" date="2014" name="Int. J. Syst. Evol. Microbiol.">
        <title>Complete genome sequence of Corynebacterium casei LMG S-19264T (=DSM 44701T), isolated from a smear-ripened cheese.</title>
        <authorList>
            <consortium name="US DOE Joint Genome Institute (JGI-PGF)"/>
            <person name="Walter F."/>
            <person name="Albersmeier A."/>
            <person name="Kalinowski J."/>
            <person name="Ruckert C."/>
        </authorList>
    </citation>
    <scope>NUCLEOTIDE SEQUENCE</scope>
    <source>
        <strain evidence="3">NBRC 108769</strain>
    </source>
</reference>
<dbReference type="SUPFAM" id="SSF52402">
    <property type="entry name" value="Adenine nucleotide alpha hydrolases-like"/>
    <property type="match status" value="2"/>
</dbReference>
<feature type="domain" description="UspA" evidence="2">
    <location>
        <begin position="1"/>
        <end position="145"/>
    </location>
</feature>
<evidence type="ECO:0000313" key="4">
    <source>
        <dbReference type="Proteomes" id="UP001156666"/>
    </source>
</evidence>
<evidence type="ECO:0000313" key="3">
    <source>
        <dbReference type="EMBL" id="GLR17668.1"/>
    </source>
</evidence>
<sequence>MKNILIPTDFSENGADAYEYALSFIGNEEANFHIINVVVPVNESVEYPSMTSVANQALLDAARTNLDNLEALSREGKEENKKVKITTNVILGQIASSIIKEGERVKADLIIMGSSGKGKSNLQKFLGSASSEVISHSSIPVILVPKDYHFKLLDNIVYATDLDKSDPFNIWKLSNLIKPNTAVVQCLHVIDKGAKANEEQIEEFSQFLLDNSSNVQTQFHTEVSDNIEETISDFADNFDAEMIVMHPSAKNFWNRLFGKRHTKKMVYQLEVPLMII</sequence>
<dbReference type="Pfam" id="PF00582">
    <property type="entry name" value="Usp"/>
    <property type="match status" value="1"/>
</dbReference>
<dbReference type="PRINTS" id="PR01438">
    <property type="entry name" value="UNVRSLSTRESS"/>
</dbReference>
<comment type="caution">
    <text evidence="3">The sequence shown here is derived from an EMBL/GenBank/DDBJ whole genome shotgun (WGS) entry which is preliminary data.</text>
</comment>
<dbReference type="RefSeq" id="WP_235291337.1">
    <property type="nucleotide sequence ID" value="NZ_BSOH01000014.1"/>
</dbReference>
<proteinExistence type="inferred from homology"/>
<dbReference type="PANTHER" id="PTHR46268">
    <property type="entry name" value="STRESS RESPONSE PROTEIN NHAX"/>
    <property type="match status" value="1"/>
</dbReference>
<reference evidence="3" key="2">
    <citation type="submission" date="2023-01" db="EMBL/GenBank/DDBJ databases">
        <title>Draft genome sequence of Portibacter lacus strain NBRC 108769.</title>
        <authorList>
            <person name="Sun Q."/>
            <person name="Mori K."/>
        </authorList>
    </citation>
    <scope>NUCLEOTIDE SEQUENCE</scope>
    <source>
        <strain evidence="3">NBRC 108769</strain>
    </source>
</reference>
<keyword evidence="4" id="KW-1185">Reference proteome</keyword>
<evidence type="ECO:0000256" key="1">
    <source>
        <dbReference type="ARBA" id="ARBA00008791"/>
    </source>
</evidence>
<name>A0AA37WE86_9BACT</name>
<dbReference type="Proteomes" id="UP001156666">
    <property type="component" value="Unassembled WGS sequence"/>
</dbReference>
<dbReference type="InterPro" id="IPR006016">
    <property type="entry name" value="UspA"/>
</dbReference>
<accession>A0AA37WE86</accession>
<dbReference type="AlphaFoldDB" id="A0AA37WE86"/>
<dbReference type="PANTHER" id="PTHR46268:SF6">
    <property type="entry name" value="UNIVERSAL STRESS PROTEIN UP12"/>
    <property type="match status" value="1"/>
</dbReference>
<dbReference type="EMBL" id="BSOH01000014">
    <property type="protein sequence ID" value="GLR17668.1"/>
    <property type="molecule type" value="Genomic_DNA"/>
</dbReference>
<dbReference type="InterPro" id="IPR006015">
    <property type="entry name" value="Universal_stress_UspA"/>
</dbReference>
<dbReference type="Gene3D" id="3.40.50.12370">
    <property type="match status" value="1"/>
</dbReference>
<protein>
    <recommendedName>
        <fullName evidence="2">UspA domain-containing protein</fullName>
    </recommendedName>
</protein>